<keyword evidence="4" id="KW-1185">Reference proteome</keyword>
<accession>A0AAD6DIQ4</accession>
<dbReference type="AlphaFoldDB" id="A0AAD6DIQ4"/>
<comment type="caution">
    <text evidence="3">The sequence shown here is derived from an EMBL/GenBank/DDBJ whole genome shotgun (WGS) entry which is preliminary data.</text>
</comment>
<organism evidence="3 4">
    <name type="scientific">Penicillium hetheringtonii</name>
    <dbReference type="NCBI Taxonomy" id="911720"/>
    <lineage>
        <taxon>Eukaryota</taxon>
        <taxon>Fungi</taxon>
        <taxon>Dikarya</taxon>
        <taxon>Ascomycota</taxon>
        <taxon>Pezizomycotina</taxon>
        <taxon>Eurotiomycetes</taxon>
        <taxon>Eurotiomycetidae</taxon>
        <taxon>Eurotiales</taxon>
        <taxon>Aspergillaceae</taxon>
        <taxon>Penicillium</taxon>
    </lineage>
</organism>
<comment type="similarity">
    <text evidence="1">Belongs to the NAD(P)-dependent epimerase/dehydratase family.</text>
</comment>
<dbReference type="EMBL" id="JAQJAC010000004">
    <property type="protein sequence ID" value="KAJ5585750.1"/>
    <property type="molecule type" value="Genomic_DNA"/>
</dbReference>
<evidence type="ECO:0000313" key="3">
    <source>
        <dbReference type="EMBL" id="KAJ5585750.1"/>
    </source>
</evidence>
<sequence>MASTYDTLVTGSAGHLGTALMLTLPSLGFKPLGIDILPSPTTTLVGSISDREFIASIFDSNSIKHVFHAATLHKPHVGSHSKEEFITTNITGTLILLEESSRFKEQIESFIFFSTTSAFGKALSPQPGSPAAWIDESVVPVPKNIYGVTKVAAEEMCALVQKQSGVPVLVLRTSRFFPEEDDDEDRRAAMSDENLKVLELAYRRCDIEDIVSAAVCASRKAKDIGWGKYIISALPPFDNNLRTLEALDRDPAEVLRDLFPDVDAVFAEKGWKHLTRMDRVYDSSKAVSELEWEPEYTFEKALRRLARGEPWKSDLTAKVGKKGYHAVSTGVYTKR</sequence>
<feature type="domain" description="NAD-dependent epimerase/dehydratase" evidence="2">
    <location>
        <begin position="8"/>
        <end position="184"/>
    </location>
</feature>
<reference evidence="3 4" key="1">
    <citation type="journal article" date="2023" name="IMA Fungus">
        <title>Comparative genomic study of the Penicillium genus elucidates a diverse pangenome and 15 lateral gene transfer events.</title>
        <authorList>
            <person name="Petersen C."/>
            <person name="Sorensen T."/>
            <person name="Nielsen M.R."/>
            <person name="Sondergaard T.E."/>
            <person name="Sorensen J.L."/>
            <person name="Fitzpatrick D.A."/>
            <person name="Frisvad J.C."/>
            <person name="Nielsen K.L."/>
        </authorList>
    </citation>
    <scope>NUCLEOTIDE SEQUENCE [LARGE SCALE GENOMIC DNA]</scope>
    <source>
        <strain evidence="3 4">IBT 29057</strain>
    </source>
</reference>
<gene>
    <name evidence="3" type="ORF">N7450_005537</name>
</gene>
<dbReference type="InterPro" id="IPR001509">
    <property type="entry name" value="Epimerase_deHydtase"/>
</dbReference>
<evidence type="ECO:0000313" key="4">
    <source>
        <dbReference type="Proteomes" id="UP001216150"/>
    </source>
</evidence>
<dbReference type="Proteomes" id="UP001216150">
    <property type="component" value="Unassembled WGS sequence"/>
</dbReference>
<dbReference type="Pfam" id="PF01370">
    <property type="entry name" value="Epimerase"/>
    <property type="match status" value="1"/>
</dbReference>
<dbReference type="Gene3D" id="3.40.50.720">
    <property type="entry name" value="NAD(P)-binding Rossmann-like Domain"/>
    <property type="match status" value="1"/>
</dbReference>
<dbReference type="CDD" id="cd08946">
    <property type="entry name" value="SDR_e"/>
    <property type="match status" value="1"/>
</dbReference>
<proteinExistence type="inferred from homology"/>
<protein>
    <recommendedName>
        <fullName evidence="2">NAD-dependent epimerase/dehydratase domain-containing protein</fullName>
    </recommendedName>
</protein>
<dbReference type="SUPFAM" id="SSF51735">
    <property type="entry name" value="NAD(P)-binding Rossmann-fold domains"/>
    <property type="match status" value="1"/>
</dbReference>
<evidence type="ECO:0000256" key="1">
    <source>
        <dbReference type="ARBA" id="ARBA00007637"/>
    </source>
</evidence>
<evidence type="ECO:0000259" key="2">
    <source>
        <dbReference type="Pfam" id="PF01370"/>
    </source>
</evidence>
<dbReference type="PANTHER" id="PTHR43000">
    <property type="entry name" value="DTDP-D-GLUCOSE 4,6-DEHYDRATASE-RELATED"/>
    <property type="match status" value="1"/>
</dbReference>
<name>A0AAD6DIQ4_9EURO</name>
<dbReference type="InterPro" id="IPR036291">
    <property type="entry name" value="NAD(P)-bd_dom_sf"/>
</dbReference>